<organism evidence="1 2">
    <name type="scientific">Rhizobium calliandrae</name>
    <dbReference type="NCBI Taxonomy" id="1312182"/>
    <lineage>
        <taxon>Bacteria</taxon>
        <taxon>Pseudomonadati</taxon>
        <taxon>Pseudomonadota</taxon>
        <taxon>Alphaproteobacteria</taxon>
        <taxon>Hyphomicrobiales</taxon>
        <taxon>Rhizobiaceae</taxon>
        <taxon>Rhizobium/Agrobacterium group</taxon>
        <taxon>Rhizobium</taxon>
    </lineage>
</organism>
<evidence type="ECO:0000313" key="1">
    <source>
        <dbReference type="EMBL" id="MDL2409959.1"/>
    </source>
</evidence>
<evidence type="ECO:0000313" key="2">
    <source>
        <dbReference type="Proteomes" id="UP001172630"/>
    </source>
</evidence>
<dbReference type="EMBL" id="JARFYN010000064">
    <property type="protein sequence ID" value="MDL2409959.1"/>
    <property type="molecule type" value="Genomic_DNA"/>
</dbReference>
<proteinExistence type="predicted"/>
<reference evidence="1" key="1">
    <citation type="submission" date="2023-06" db="EMBL/GenBank/DDBJ databases">
        <title>Phylogenetic Diversity of Rhizobium strains.</title>
        <authorList>
            <person name="Moura F.T."/>
            <person name="Helene L.C.F."/>
            <person name="Hungria M."/>
        </authorList>
    </citation>
    <scope>NUCLEOTIDE SEQUENCE</scope>
    <source>
        <strain evidence="1">CCGE524</strain>
    </source>
</reference>
<name>A0ABT7KMX1_9HYPH</name>
<comment type="caution">
    <text evidence="1">The sequence shown here is derived from an EMBL/GenBank/DDBJ whole genome shotgun (WGS) entry which is preliminary data.</text>
</comment>
<dbReference type="Proteomes" id="UP001172630">
    <property type="component" value="Unassembled WGS sequence"/>
</dbReference>
<gene>
    <name evidence="1" type="ORF">PY650_30955</name>
</gene>
<sequence length="103" mass="11231">MRSIIWTLAISVVFPGILYASDNTSTQLGALLAAEDACSMTYDKDAISGYIEKNVAADDLNFATELPLMTNGARVEFNEMTDTAKVAFCTQQRRAAKKLGFVK</sequence>
<accession>A0ABT7KMX1</accession>
<dbReference type="RefSeq" id="WP_285883669.1">
    <property type="nucleotide sequence ID" value="NZ_JARFYN010000064.1"/>
</dbReference>
<protein>
    <submittedName>
        <fullName evidence="1">Signal recognition particle</fullName>
    </submittedName>
</protein>
<keyword evidence="2" id="KW-1185">Reference proteome</keyword>